<gene>
    <name evidence="2" type="ORF">S01H1_05830</name>
</gene>
<accession>X0SMZ6</accession>
<organism evidence="2">
    <name type="scientific">marine sediment metagenome</name>
    <dbReference type="NCBI Taxonomy" id="412755"/>
    <lineage>
        <taxon>unclassified sequences</taxon>
        <taxon>metagenomes</taxon>
        <taxon>ecological metagenomes</taxon>
    </lineage>
</organism>
<feature type="transmembrane region" description="Helical" evidence="1">
    <location>
        <begin position="12"/>
        <end position="35"/>
    </location>
</feature>
<evidence type="ECO:0000256" key="1">
    <source>
        <dbReference type="SAM" id="Phobius"/>
    </source>
</evidence>
<dbReference type="AlphaFoldDB" id="X0SMZ6"/>
<keyword evidence="1" id="KW-0812">Transmembrane</keyword>
<sequence length="76" mass="8055">MSLLEQVNGGLLKAAAVLGFAAVAFLVVVLLAWFARHILGVSITQTWETITSIFVLVLGGTAGVSYVGKHKVDKKE</sequence>
<feature type="transmembrane region" description="Helical" evidence="1">
    <location>
        <begin position="47"/>
        <end position="68"/>
    </location>
</feature>
<keyword evidence="1" id="KW-0472">Membrane</keyword>
<dbReference type="EMBL" id="BARS01003029">
    <property type="protein sequence ID" value="GAF76481.1"/>
    <property type="molecule type" value="Genomic_DNA"/>
</dbReference>
<comment type="caution">
    <text evidence="2">The sequence shown here is derived from an EMBL/GenBank/DDBJ whole genome shotgun (WGS) entry which is preliminary data.</text>
</comment>
<proteinExistence type="predicted"/>
<reference evidence="2" key="1">
    <citation type="journal article" date="2014" name="Front. Microbiol.">
        <title>High frequency of phylogenetically diverse reductive dehalogenase-homologous genes in deep subseafloor sedimentary metagenomes.</title>
        <authorList>
            <person name="Kawai M."/>
            <person name="Futagami T."/>
            <person name="Toyoda A."/>
            <person name="Takaki Y."/>
            <person name="Nishi S."/>
            <person name="Hori S."/>
            <person name="Arai W."/>
            <person name="Tsubouchi T."/>
            <person name="Morono Y."/>
            <person name="Uchiyama I."/>
            <person name="Ito T."/>
            <person name="Fujiyama A."/>
            <person name="Inagaki F."/>
            <person name="Takami H."/>
        </authorList>
    </citation>
    <scope>NUCLEOTIDE SEQUENCE</scope>
    <source>
        <strain evidence="2">Expedition CK06-06</strain>
    </source>
</reference>
<protein>
    <submittedName>
        <fullName evidence="2">Uncharacterized protein</fullName>
    </submittedName>
</protein>
<keyword evidence="1" id="KW-1133">Transmembrane helix</keyword>
<evidence type="ECO:0000313" key="2">
    <source>
        <dbReference type="EMBL" id="GAF76481.1"/>
    </source>
</evidence>
<name>X0SMZ6_9ZZZZ</name>